<feature type="compositionally biased region" description="Basic and acidic residues" evidence="3">
    <location>
        <begin position="21"/>
        <end position="34"/>
    </location>
</feature>
<dbReference type="Gene3D" id="1.20.920.10">
    <property type="entry name" value="Bromodomain-like"/>
    <property type="match status" value="1"/>
</dbReference>
<feature type="domain" description="Bromo" evidence="4">
    <location>
        <begin position="186"/>
        <end position="248"/>
    </location>
</feature>
<dbReference type="SMART" id="SM00297">
    <property type="entry name" value="BROMO"/>
    <property type="match status" value="1"/>
</dbReference>
<feature type="compositionally biased region" description="Polar residues" evidence="3">
    <location>
        <begin position="304"/>
        <end position="324"/>
    </location>
</feature>
<sequence length="620" mass="67754">MGKVGGATTAKKKKGRPSLVDLKKRALEQQELENHQQSQRRSARRNPNSVAAVDDASVDEDEYYEDDDDDERKEKKVKLVVRLPQLNQERHLSSDLVRSSSVNSVSGGSDSNADVDNRKINSGSGGIPNQHQGGKVPKAMDTLHASPLEAGPTTPLPDKKLLVFILDRLQKSIMGFICRKDTHGVFSEPVDPNELPDYHEIIDQPMDFGTVRSKLDKGLYSNLEELEADVYLICSNAMQYNPSDTVFFRQARSIQELAKRDFENLRQEGDDGELQPKVVKRGRPPSKHLKKPPGRPPLDVVGPESTSGATLATAIDNPNESTPYNLRRGPMVYKHQADGSHPSHRSRNGEQHSELLSDWNEEFPAQIKRADMKYGNKHFNIDETRRDTYKQFHPSNYGHNHSLLSNFGGERKQLVAVGLHAEHGYARSLARFAANMGPVVWKIASKKIEKVLPPGVTFAPGVVGEPEPSPPPTSFFPSGNQSYTPRLASDDVLNKPEPPSTSGPKNVIAEAETSEPKIEVSALKANKLPPNHGRNGLNGANVSKMGMFGLESDGQKATIGGEMGGNGGKASWQQVSSSNHRPPFTVPIPPDLNGSPPAPGSVGLRMGSPSAQQPDLALQL</sequence>
<dbReference type="STRING" id="59895.A0A118K301"/>
<feature type="region of interest" description="Disordered" evidence="3">
    <location>
        <begin position="92"/>
        <end position="138"/>
    </location>
</feature>
<dbReference type="EMBL" id="LEKV01001886">
    <property type="protein sequence ID" value="KVI05178.1"/>
    <property type="molecule type" value="Genomic_DNA"/>
</dbReference>
<dbReference type="PROSITE" id="PS50014">
    <property type="entry name" value="BROMODOMAIN_2"/>
    <property type="match status" value="1"/>
</dbReference>
<keyword evidence="1 2" id="KW-0103">Bromodomain</keyword>
<feature type="compositionally biased region" description="Basic residues" evidence="3">
    <location>
        <begin position="278"/>
        <end position="293"/>
    </location>
</feature>
<evidence type="ECO:0000313" key="6">
    <source>
        <dbReference type="Proteomes" id="UP000243975"/>
    </source>
</evidence>
<dbReference type="CDD" id="cd04369">
    <property type="entry name" value="Bromodomain"/>
    <property type="match status" value="1"/>
</dbReference>
<dbReference type="Pfam" id="PF00439">
    <property type="entry name" value="Bromodomain"/>
    <property type="match status" value="1"/>
</dbReference>
<comment type="caution">
    <text evidence="5">The sequence shown here is derived from an EMBL/GenBank/DDBJ whole genome shotgun (WGS) entry which is preliminary data.</text>
</comment>
<feature type="compositionally biased region" description="Low complexity" evidence="3">
    <location>
        <begin position="94"/>
        <end position="114"/>
    </location>
</feature>
<organism evidence="5 6">
    <name type="scientific">Cynara cardunculus var. scolymus</name>
    <name type="common">Globe artichoke</name>
    <name type="synonym">Cynara scolymus</name>
    <dbReference type="NCBI Taxonomy" id="59895"/>
    <lineage>
        <taxon>Eukaryota</taxon>
        <taxon>Viridiplantae</taxon>
        <taxon>Streptophyta</taxon>
        <taxon>Embryophyta</taxon>
        <taxon>Tracheophyta</taxon>
        <taxon>Spermatophyta</taxon>
        <taxon>Magnoliopsida</taxon>
        <taxon>eudicotyledons</taxon>
        <taxon>Gunneridae</taxon>
        <taxon>Pentapetalae</taxon>
        <taxon>asterids</taxon>
        <taxon>campanulids</taxon>
        <taxon>Asterales</taxon>
        <taxon>Asteraceae</taxon>
        <taxon>Carduoideae</taxon>
        <taxon>Cardueae</taxon>
        <taxon>Carduinae</taxon>
        <taxon>Cynara</taxon>
    </lineage>
</organism>
<evidence type="ECO:0000259" key="4">
    <source>
        <dbReference type="PROSITE" id="PS50014"/>
    </source>
</evidence>
<reference evidence="5 6" key="1">
    <citation type="journal article" date="2016" name="Sci. Rep.">
        <title>The genome sequence of the outbreeding globe artichoke constructed de novo incorporating a phase-aware low-pass sequencing strategy of F1 progeny.</title>
        <authorList>
            <person name="Scaglione D."/>
            <person name="Reyes-Chin-Wo S."/>
            <person name="Acquadro A."/>
            <person name="Froenicke L."/>
            <person name="Portis E."/>
            <person name="Beitel C."/>
            <person name="Tirone M."/>
            <person name="Mauro R."/>
            <person name="Lo Monaco A."/>
            <person name="Mauromicale G."/>
            <person name="Faccioli P."/>
            <person name="Cattivelli L."/>
            <person name="Rieseberg L."/>
            <person name="Michelmore R."/>
            <person name="Lanteri S."/>
        </authorList>
    </citation>
    <scope>NUCLEOTIDE SEQUENCE [LARGE SCALE GENOMIC DNA]</scope>
    <source>
        <strain evidence="5">2C</strain>
    </source>
</reference>
<proteinExistence type="predicted"/>
<feature type="region of interest" description="Disordered" evidence="3">
    <location>
        <begin position="462"/>
        <end position="508"/>
    </location>
</feature>
<dbReference type="Gramene" id="KVI05178">
    <property type="protein sequence ID" value="KVI05178"/>
    <property type="gene ID" value="Ccrd_016512"/>
</dbReference>
<gene>
    <name evidence="5" type="ORF">Ccrd_016512</name>
</gene>
<feature type="region of interest" description="Disordered" evidence="3">
    <location>
        <begin position="265"/>
        <end position="324"/>
    </location>
</feature>
<feature type="compositionally biased region" description="Acidic residues" evidence="3">
    <location>
        <begin position="56"/>
        <end position="71"/>
    </location>
</feature>
<dbReference type="Proteomes" id="UP000243975">
    <property type="component" value="Unassembled WGS sequence"/>
</dbReference>
<evidence type="ECO:0000256" key="2">
    <source>
        <dbReference type="PROSITE-ProRule" id="PRU00035"/>
    </source>
</evidence>
<feature type="compositionally biased region" description="Polar residues" evidence="3">
    <location>
        <begin position="35"/>
        <end position="48"/>
    </location>
</feature>
<accession>A0A118K301</accession>
<dbReference type="PANTHER" id="PTHR22881">
    <property type="entry name" value="BROMODOMAIN CONTAINING PROTEIN"/>
    <property type="match status" value="1"/>
</dbReference>
<dbReference type="OMA" id="SYKFRQA"/>
<name>A0A118K301_CYNCS</name>
<dbReference type="PANTHER" id="PTHR22881:SF11">
    <property type="entry name" value="BROMODOMAIN-CONTAINING PROTEIN DDB_G0270170-LIKE ISOFORM X1"/>
    <property type="match status" value="1"/>
</dbReference>
<feature type="region of interest" description="Disordered" evidence="3">
    <location>
        <begin position="559"/>
        <end position="620"/>
    </location>
</feature>
<protein>
    <submittedName>
        <fullName evidence="5">Bromodomain-containing protein</fullName>
    </submittedName>
</protein>
<evidence type="ECO:0000313" key="5">
    <source>
        <dbReference type="EMBL" id="KVI05178.1"/>
    </source>
</evidence>
<dbReference type="InterPro" id="IPR051831">
    <property type="entry name" value="Bromodomain_contain_prot"/>
</dbReference>
<evidence type="ECO:0000256" key="1">
    <source>
        <dbReference type="ARBA" id="ARBA00023117"/>
    </source>
</evidence>
<dbReference type="PRINTS" id="PR00503">
    <property type="entry name" value="BROMODOMAIN"/>
</dbReference>
<feature type="compositionally biased region" description="Polar residues" evidence="3">
    <location>
        <begin position="571"/>
        <end position="580"/>
    </location>
</feature>
<dbReference type="AlphaFoldDB" id="A0A118K301"/>
<dbReference type="InterPro" id="IPR001487">
    <property type="entry name" value="Bromodomain"/>
</dbReference>
<dbReference type="SUPFAM" id="SSF47370">
    <property type="entry name" value="Bromodomain"/>
    <property type="match status" value="1"/>
</dbReference>
<keyword evidence="6" id="KW-1185">Reference proteome</keyword>
<evidence type="ECO:0000256" key="3">
    <source>
        <dbReference type="SAM" id="MobiDB-lite"/>
    </source>
</evidence>
<dbReference type="InterPro" id="IPR036427">
    <property type="entry name" value="Bromodomain-like_sf"/>
</dbReference>
<feature type="region of interest" description="Disordered" evidence="3">
    <location>
        <begin position="1"/>
        <end position="73"/>
    </location>
</feature>